<dbReference type="SUPFAM" id="SSF52540">
    <property type="entry name" value="P-loop containing nucleoside triphosphate hydrolases"/>
    <property type="match status" value="1"/>
</dbReference>
<dbReference type="AlphaFoldDB" id="A0A1M6V3L2"/>
<dbReference type="PANTHER" id="PTHR32309:SF13">
    <property type="entry name" value="FERRIC ENTEROBACTIN TRANSPORT PROTEIN FEPE"/>
    <property type="match status" value="1"/>
</dbReference>
<dbReference type="EC" id="2.7.10.2" evidence="4"/>
<evidence type="ECO:0000256" key="7">
    <source>
        <dbReference type="ARBA" id="ARBA00022679"/>
    </source>
</evidence>
<evidence type="ECO:0000256" key="2">
    <source>
        <dbReference type="ARBA" id="ARBA00007316"/>
    </source>
</evidence>
<feature type="transmembrane region" description="Helical" evidence="16">
    <location>
        <begin position="29"/>
        <end position="46"/>
    </location>
</feature>
<evidence type="ECO:0000256" key="4">
    <source>
        <dbReference type="ARBA" id="ARBA00011903"/>
    </source>
</evidence>
<comment type="subcellular location">
    <subcellularLocation>
        <location evidence="1">Cell inner membrane</location>
        <topology evidence="1">Multi-pass membrane protein</topology>
    </subcellularLocation>
</comment>
<dbReference type="RefSeq" id="WP_072879143.1">
    <property type="nucleotide sequence ID" value="NZ_FOKU01000007.1"/>
</dbReference>
<dbReference type="EMBL" id="FRAT01000004">
    <property type="protein sequence ID" value="SHK76099.1"/>
    <property type="molecule type" value="Genomic_DNA"/>
</dbReference>
<evidence type="ECO:0000256" key="6">
    <source>
        <dbReference type="ARBA" id="ARBA00022519"/>
    </source>
</evidence>
<comment type="caution">
    <text evidence="21">The sequence shown here is derived from an EMBL/GenBank/DDBJ whole genome shotgun (WGS) entry which is preliminary data.</text>
</comment>
<feature type="domain" description="Polysaccharide chain length determinant N-terminal" evidence="17">
    <location>
        <begin position="14"/>
        <end position="108"/>
    </location>
</feature>
<evidence type="ECO:0000256" key="3">
    <source>
        <dbReference type="ARBA" id="ARBA00008883"/>
    </source>
</evidence>
<dbReference type="EMBL" id="FOKU01000007">
    <property type="protein sequence ID" value="SFC20867.1"/>
    <property type="molecule type" value="Genomic_DNA"/>
</dbReference>
<dbReference type="InterPro" id="IPR003856">
    <property type="entry name" value="LPS_length_determ_N"/>
</dbReference>
<evidence type="ECO:0000313" key="21">
    <source>
        <dbReference type="EMBL" id="SHK76099.1"/>
    </source>
</evidence>
<dbReference type="STRING" id="1055723.SAMN05216293_1885"/>
<evidence type="ECO:0000256" key="1">
    <source>
        <dbReference type="ARBA" id="ARBA00004429"/>
    </source>
</evidence>
<keyword evidence="12 16" id="KW-1133">Transmembrane helix</keyword>
<comment type="similarity">
    <text evidence="3">Belongs to the etk/wzc family.</text>
</comment>
<evidence type="ECO:0000256" key="13">
    <source>
        <dbReference type="ARBA" id="ARBA00023136"/>
    </source>
</evidence>
<dbReference type="CDD" id="cd05387">
    <property type="entry name" value="BY-kinase"/>
    <property type="match status" value="1"/>
</dbReference>
<keyword evidence="8 16" id="KW-0812">Transmembrane</keyword>
<gene>
    <name evidence="20" type="ORF">SAMN04487891_107121</name>
    <name evidence="21" type="ORF">SAMN05216293_1885</name>
</gene>
<dbReference type="InterPro" id="IPR027417">
    <property type="entry name" value="P-loop_NTPase"/>
</dbReference>
<evidence type="ECO:0000256" key="8">
    <source>
        <dbReference type="ARBA" id="ARBA00022692"/>
    </source>
</evidence>
<comment type="catalytic activity">
    <reaction evidence="15">
        <text>L-tyrosyl-[protein] + ATP = O-phospho-L-tyrosyl-[protein] + ADP + H(+)</text>
        <dbReference type="Rhea" id="RHEA:10596"/>
        <dbReference type="Rhea" id="RHEA-COMP:10136"/>
        <dbReference type="Rhea" id="RHEA-COMP:20101"/>
        <dbReference type="ChEBI" id="CHEBI:15378"/>
        <dbReference type="ChEBI" id="CHEBI:30616"/>
        <dbReference type="ChEBI" id="CHEBI:46858"/>
        <dbReference type="ChEBI" id="CHEBI:61978"/>
        <dbReference type="ChEBI" id="CHEBI:456216"/>
        <dbReference type="EC" id="2.7.10.2"/>
    </reaction>
</comment>
<dbReference type="GO" id="GO:0005524">
    <property type="term" value="F:ATP binding"/>
    <property type="evidence" value="ECO:0007669"/>
    <property type="project" value="UniProtKB-KW"/>
</dbReference>
<evidence type="ECO:0000313" key="22">
    <source>
        <dbReference type="Proteomes" id="UP000184031"/>
    </source>
</evidence>
<dbReference type="InterPro" id="IPR005702">
    <property type="entry name" value="Wzc-like_C"/>
</dbReference>
<keyword evidence="7" id="KW-0808">Transferase</keyword>
<evidence type="ECO:0000256" key="15">
    <source>
        <dbReference type="ARBA" id="ARBA00051245"/>
    </source>
</evidence>
<evidence type="ECO:0000256" key="10">
    <source>
        <dbReference type="ARBA" id="ARBA00022777"/>
    </source>
</evidence>
<dbReference type="Proteomes" id="UP000198940">
    <property type="component" value="Unassembled WGS sequence"/>
</dbReference>
<evidence type="ECO:0000256" key="14">
    <source>
        <dbReference type="ARBA" id="ARBA00023137"/>
    </source>
</evidence>
<accession>A0A1M6V3L2</accession>
<keyword evidence="23" id="KW-1185">Reference proteome</keyword>
<keyword evidence="13 16" id="KW-0472">Membrane</keyword>
<keyword evidence="9" id="KW-0547">Nucleotide-binding</keyword>
<evidence type="ECO:0000256" key="5">
    <source>
        <dbReference type="ARBA" id="ARBA00022475"/>
    </source>
</evidence>
<evidence type="ECO:0000313" key="20">
    <source>
        <dbReference type="EMBL" id="SFC20867.1"/>
    </source>
</evidence>
<dbReference type="GO" id="GO:0005886">
    <property type="term" value="C:plasma membrane"/>
    <property type="evidence" value="ECO:0007669"/>
    <property type="project" value="UniProtKB-SubCell"/>
</dbReference>
<dbReference type="Proteomes" id="UP000184031">
    <property type="component" value="Unassembled WGS sequence"/>
</dbReference>
<evidence type="ECO:0000259" key="18">
    <source>
        <dbReference type="Pfam" id="PF13614"/>
    </source>
</evidence>
<evidence type="ECO:0000259" key="17">
    <source>
        <dbReference type="Pfam" id="PF02706"/>
    </source>
</evidence>
<dbReference type="Pfam" id="PF13614">
    <property type="entry name" value="AAA_31"/>
    <property type="match status" value="1"/>
</dbReference>
<feature type="domain" description="Tyrosine-protein kinase G-rich" evidence="19">
    <location>
        <begin position="442"/>
        <end position="513"/>
    </location>
</feature>
<proteinExistence type="inferred from homology"/>
<feature type="transmembrane region" description="Helical" evidence="16">
    <location>
        <begin position="494"/>
        <end position="518"/>
    </location>
</feature>
<organism evidence="21 22">
    <name type="scientific">Flagellimonas taeanensis</name>
    <dbReference type="NCBI Taxonomy" id="1005926"/>
    <lineage>
        <taxon>Bacteria</taxon>
        <taxon>Pseudomonadati</taxon>
        <taxon>Bacteroidota</taxon>
        <taxon>Flavobacteriia</taxon>
        <taxon>Flavobacteriales</taxon>
        <taxon>Flavobacteriaceae</taxon>
        <taxon>Flagellimonas</taxon>
    </lineage>
</organism>
<dbReference type="GO" id="GO:0004715">
    <property type="term" value="F:non-membrane spanning protein tyrosine kinase activity"/>
    <property type="evidence" value="ECO:0007669"/>
    <property type="project" value="UniProtKB-EC"/>
</dbReference>
<name>A0A1M6V3L2_9FLAO</name>
<keyword evidence="10" id="KW-0418">Kinase</keyword>
<evidence type="ECO:0000256" key="16">
    <source>
        <dbReference type="SAM" id="Phobius"/>
    </source>
</evidence>
<evidence type="ECO:0000256" key="12">
    <source>
        <dbReference type="ARBA" id="ARBA00022989"/>
    </source>
</evidence>
<reference evidence="21 22" key="1">
    <citation type="submission" date="2016-11" db="EMBL/GenBank/DDBJ databases">
        <authorList>
            <person name="Varghese N."/>
            <person name="Submissions S."/>
        </authorList>
    </citation>
    <scope>NUCLEOTIDE SEQUENCE [LARGE SCALE GENOMIC DNA]</scope>
    <source>
        <strain evidence="21 22">CGMCC 1.12174</strain>
        <strain evidence="20 23">DSM 26351</strain>
    </source>
</reference>
<feature type="domain" description="AAA" evidence="18">
    <location>
        <begin position="590"/>
        <end position="737"/>
    </location>
</feature>
<keyword evidence="11" id="KW-0067">ATP-binding</keyword>
<evidence type="ECO:0000256" key="9">
    <source>
        <dbReference type="ARBA" id="ARBA00022741"/>
    </source>
</evidence>
<keyword evidence="5" id="KW-1003">Cell membrane</keyword>
<dbReference type="InterPro" id="IPR032807">
    <property type="entry name" value="GNVR"/>
</dbReference>
<comment type="similarity">
    <text evidence="2">Belongs to the CpsD/CapB family.</text>
</comment>
<dbReference type="OrthoDB" id="9794577at2"/>
<keyword evidence="6" id="KW-0997">Cell inner membrane</keyword>
<dbReference type="Pfam" id="PF13807">
    <property type="entry name" value="GNVR"/>
    <property type="match status" value="1"/>
</dbReference>
<dbReference type="InterPro" id="IPR025669">
    <property type="entry name" value="AAA_dom"/>
</dbReference>
<keyword evidence="14" id="KW-0829">Tyrosine-protein kinase</keyword>
<dbReference type="InterPro" id="IPR050445">
    <property type="entry name" value="Bact_polysacc_biosynth/exp"/>
</dbReference>
<dbReference type="PANTHER" id="PTHR32309">
    <property type="entry name" value="TYROSINE-PROTEIN KINASE"/>
    <property type="match status" value="1"/>
</dbReference>
<evidence type="ECO:0000256" key="11">
    <source>
        <dbReference type="ARBA" id="ARBA00022840"/>
    </source>
</evidence>
<sequence>MSEISSQSGKFSFDKIDFKEVIRQYTSKWYWFVMSVVLFLLLGFVYNRYTAPQYDALARIKIVTEENSTSELAIFQDLGAFQGQRNPIIDEIEIIKSRSNLIEVVNKLQLNTKVFKLGNILDSEIYNNLPFNLNFVESDSVVHKSGFTFYLNLTSNATFGFKREEGAPYKSNTYGSNISTPLGDMVITPNTEKIAAFKGDEFKVVINPVSVVADNYRARIMISPVEKGSNILTLYLQDRIQKRAQDIINTLVEVYNQNAIDDKKMAADKTSNFIDARITEIYSNLYNVDQSAEEFKTDKGITDISSESNINLNVGMANRQELENASLQLNIATSMKDIVENQNGYEVLPSNLGLSDPSVSGTTARYNQLVAERNRILESSSDLNPVVQNLDRELGSLKRSLLSSLNNTTNSLELQMNSLAKQQSRINSRIYSAPSNERALRDITRKLETTESLYLYLLEKREEAQIAFASASPPSSIVDAAYSTSSAPVSPNKMMNYIACFALGIMLPFLFIYVGGILDNKIHSKQELEGLVGDDIPVIAELPKVGNKESKIIKKDDRSVLAESLRILRTNLNYIQSSKGNQSKGSLIFITSSIPGEGKTFVSSNLATVYANTGKKVLLMGADIRNPKLYDFFSRDGMKMGEKGTSKKGLTEYLVNSKLDIDDISIPTQINENTIDIIFSGKIPPNPAELLMNERMGELFEKASKMYDYVIVDTAPLMVVTDTLLISEYADQILYVVKAMSTEKKVMEYPLKLKNEGKLKNLSFVVNGVKQSNLGYGGKYGYGYGKTIKKWWSFS</sequence>
<dbReference type="Gene3D" id="3.40.50.300">
    <property type="entry name" value="P-loop containing nucleotide triphosphate hydrolases"/>
    <property type="match status" value="1"/>
</dbReference>
<evidence type="ECO:0000259" key="19">
    <source>
        <dbReference type="Pfam" id="PF13807"/>
    </source>
</evidence>
<evidence type="ECO:0000313" key="23">
    <source>
        <dbReference type="Proteomes" id="UP000198940"/>
    </source>
</evidence>
<protein>
    <recommendedName>
        <fullName evidence="4">non-specific protein-tyrosine kinase</fullName>
        <ecNumber evidence="4">2.7.10.2</ecNumber>
    </recommendedName>
</protein>
<dbReference type="Pfam" id="PF02706">
    <property type="entry name" value="Wzz"/>
    <property type="match status" value="1"/>
</dbReference>
<dbReference type="NCBIfam" id="TIGR01007">
    <property type="entry name" value="eps_fam"/>
    <property type="match status" value="1"/>
</dbReference>